<feature type="signal peptide" evidence="1">
    <location>
        <begin position="1"/>
        <end position="30"/>
    </location>
</feature>
<reference evidence="4" key="1">
    <citation type="journal article" date="2019" name="Int. J. Syst. Evol. Microbiol.">
        <title>The Global Catalogue of Microorganisms (GCM) 10K type strain sequencing project: providing services to taxonomists for standard genome sequencing and annotation.</title>
        <authorList>
            <consortium name="The Broad Institute Genomics Platform"/>
            <consortium name="The Broad Institute Genome Sequencing Center for Infectious Disease"/>
            <person name="Wu L."/>
            <person name="Ma J."/>
        </authorList>
    </citation>
    <scope>NUCLEOTIDE SEQUENCE [LARGE SCALE GENOMIC DNA]</scope>
    <source>
        <strain evidence="4">JCM 4788</strain>
    </source>
</reference>
<evidence type="ECO:0000259" key="2">
    <source>
        <dbReference type="Pfam" id="PF00144"/>
    </source>
</evidence>
<evidence type="ECO:0000313" key="4">
    <source>
        <dbReference type="Proteomes" id="UP001500879"/>
    </source>
</evidence>
<comment type="caution">
    <text evidence="3">The sequence shown here is derived from an EMBL/GenBank/DDBJ whole genome shotgun (WGS) entry which is preliminary data.</text>
</comment>
<evidence type="ECO:0000313" key="3">
    <source>
        <dbReference type="EMBL" id="GAA0412873.1"/>
    </source>
</evidence>
<dbReference type="GO" id="GO:0016787">
    <property type="term" value="F:hydrolase activity"/>
    <property type="evidence" value="ECO:0007669"/>
    <property type="project" value="UniProtKB-KW"/>
</dbReference>
<dbReference type="PANTHER" id="PTHR46825:SF7">
    <property type="entry name" value="D-ALANYL-D-ALANINE CARBOXYPEPTIDASE"/>
    <property type="match status" value="1"/>
</dbReference>
<dbReference type="EMBL" id="BAAABX010000044">
    <property type="protein sequence ID" value="GAA0412873.1"/>
    <property type="molecule type" value="Genomic_DNA"/>
</dbReference>
<gene>
    <name evidence="3" type="ORF">GCM10010357_37490</name>
</gene>
<accession>A0ABP3INZ9</accession>
<feature type="domain" description="Beta-lactamase-related" evidence="2">
    <location>
        <begin position="40"/>
        <end position="371"/>
    </location>
</feature>
<proteinExistence type="predicted"/>
<protein>
    <submittedName>
        <fullName evidence="3">Serine hydrolase domain-containing protein</fullName>
    </submittedName>
</protein>
<organism evidence="3 4">
    <name type="scientific">Streptomyces luteireticuli</name>
    <dbReference type="NCBI Taxonomy" id="173858"/>
    <lineage>
        <taxon>Bacteria</taxon>
        <taxon>Bacillati</taxon>
        <taxon>Actinomycetota</taxon>
        <taxon>Actinomycetes</taxon>
        <taxon>Kitasatosporales</taxon>
        <taxon>Streptomycetaceae</taxon>
        <taxon>Streptomyces</taxon>
    </lineage>
</organism>
<keyword evidence="1" id="KW-0732">Signal</keyword>
<keyword evidence="4" id="KW-1185">Reference proteome</keyword>
<dbReference type="PANTHER" id="PTHR46825">
    <property type="entry name" value="D-ALANYL-D-ALANINE-CARBOXYPEPTIDASE/ENDOPEPTIDASE AMPH"/>
    <property type="match status" value="1"/>
</dbReference>
<dbReference type="InterPro" id="IPR006311">
    <property type="entry name" value="TAT_signal"/>
</dbReference>
<keyword evidence="3" id="KW-0378">Hydrolase</keyword>
<dbReference type="InterPro" id="IPR012338">
    <property type="entry name" value="Beta-lactam/transpept-like"/>
</dbReference>
<feature type="chain" id="PRO_5046257170" evidence="1">
    <location>
        <begin position="31"/>
        <end position="390"/>
    </location>
</feature>
<dbReference type="SUPFAM" id="SSF56601">
    <property type="entry name" value="beta-lactamase/transpeptidase-like"/>
    <property type="match status" value="1"/>
</dbReference>
<name>A0ABP3INZ9_9ACTN</name>
<dbReference type="InterPro" id="IPR001466">
    <property type="entry name" value="Beta-lactam-related"/>
</dbReference>
<dbReference type="Proteomes" id="UP001500879">
    <property type="component" value="Unassembled WGS sequence"/>
</dbReference>
<evidence type="ECO:0000256" key="1">
    <source>
        <dbReference type="SAM" id="SignalP"/>
    </source>
</evidence>
<dbReference type="InterPro" id="IPR050491">
    <property type="entry name" value="AmpC-like"/>
</dbReference>
<sequence length="390" mass="41755">MTPRRRGLLGAVAAGLVAAIGLGGAAPAGAAERLDRDVLRRTVDGLPGEDVTGALVRVTGDDGTWWGTSGVADRRTGERVRSDVSFRIGSITKLFTGTLLLQLAGEGRVDLGAPVRRYLPGLLPEGYDGVTVGMLLDHTSGLPPADREMTVGDGSNAWRVAHRFDSWSPEQIVRGALRGHDRPVSVPGGRQQYNGVNSFVAGLLVERVTGRSYAHEVRSRITRPLGLGRTYVPAPRDTSLPEPHAHGYLALDREGGLADVTEQSPYPWAEGGMVSTAADLDRFLNALFAGRLLRPAQQRLLFTLPGPEVVVTDPEKRFSRAGLMPAVLPNGVEVWGKTGSEPGYVNGLFATKDRSRRLVYSLNYTNRPGKPEKPYILGIAKAAFTGAGKP</sequence>
<dbReference type="PROSITE" id="PS51318">
    <property type="entry name" value="TAT"/>
    <property type="match status" value="1"/>
</dbReference>
<dbReference type="Gene3D" id="3.40.710.10">
    <property type="entry name" value="DD-peptidase/beta-lactamase superfamily"/>
    <property type="match status" value="1"/>
</dbReference>
<dbReference type="Pfam" id="PF00144">
    <property type="entry name" value="Beta-lactamase"/>
    <property type="match status" value="1"/>
</dbReference>